<organism evidence="1 2">
    <name type="scientific">Ensete ventricosum</name>
    <name type="common">Abyssinian banana</name>
    <name type="synonym">Musa ensete</name>
    <dbReference type="NCBI Taxonomy" id="4639"/>
    <lineage>
        <taxon>Eukaryota</taxon>
        <taxon>Viridiplantae</taxon>
        <taxon>Streptophyta</taxon>
        <taxon>Embryophyta</taxon>
        <taxon>Tracheophyta</taxon>
        <taxon>Spermatophyta</taxon>
        <taxon>Magnoliopsida</taxon>
        <taxon>Liliopsida</taxon>
        <taxon>Zingiberales</taxon>
        <taxon>Musaceae</taxon>
        <taxon>Ensete</taxon>
    </lineage>
</organism>
<dbReference type="AlphaFoldDB" id="A0A426XX11"/>
<sequence length="73" mass="8426">MVVEGQRDTKNAALIPSVRTLMDSKLRVISIEDRPPWNSIGLPPFLVLCYMSRKIIDLLMIKDERIQGYLYGF</sequence>
<accession>A0A426XX11</accession>
<dbReference type="EMBL" id="AMZH03016695">
    <property type="protein sequence ID" value="RRT44098.1"/>
    <property type="molecule type" value="Genomic_DNA"/>
</dbReference>
<gene>
    <name evidence="1" type="ORF">B296_00022449</name>
</gene>
<proteinExistence type="predicted"/>
<name>A0A426XX11_ENSVE</name>
<protein>
    <submittedName>
        <fullName evidence="1">Uncharacterized protein</fullName>
    </submittedName>
</protein>
<evidence type="ECO:0000313" key="2">
    <source>
        <dbReference type="Proteomes" id="UP000287651"/>
    </source>
</evidence>
<dbReference type="Proteomes" id="UP000287651">
    <property type="component" value="Unassembled WGS sequence"/>
</dbReference>
<evidence type="ECO:0000313" key="1">
    <source>
        <dbReference type="EMBL" id="RRT44098.1"/>
    </source>
</evidence>
<reference evidence="1 2" key="1">
    <citation type="journal article" date="2014" name="Agronomy (Basel)">
        <title>A Draft Genome Sequence for Ensete ventricosum, the Drought-Tolerant Tree Against Hunger.</title>
        <authorList>
            <person name="Harrison J."/>
            <person name="Moore K.A."/>
            <person name="Paszkiewicz K."/>
            <person name="Jones T."/>
            <person name="Grant M."/>
            <person name="Ambacheew D."/>
            <person name="Muzemil S."/>
            <person name="Studholme D.J."/>
        </authorList>
    </citation>
    <scope>NUCLEOTIDE SEQUENCE [LARGE SCALE GENOMIC DNA]</scope>
</reference>
<comment type="caution">
    <text evidence="1">The sequence shown here is derived from an EMBL/GenBank/DDBJ whole genome shotgun (WGS) entry which is preliminary data.</text>
</comment>